<organism evidence="1 2">
    <name type="scientific">Caerostris extrusa</name>
    <name type="common">Bark spider</name>
    <name type="synonym">Caerostris bankana</name>
    <dbReference type="NCBI Taxonomy" id="172846"/>
    <lineage>
        <taxon>Eukaryota</taxon>
        <taxon>Metazoa</taxon>
        <taxon>Ecdysozoa</taxon>
        <taxon>Arthropoda</taxon>
        <taxon>Chelicerata</taxon>
        <taxon>Arachnida</taxon>
        <taxon>Araneae</taxon>
        <taxon>Araneomorphae</taxon>
        <taxon>Entelegynae</taxon>
        <taxon>Araneoidea</taxon>
        <taxon>Araneidae</taxon>
        <taxon>Caerostris</taxon>
    </lineage>
</organism>
<accession>A0AAV4XJZ0</accession>
<dbReference type="Proteomes" id="UP001054945">
    <property type="component" value="Unassembled WGS sequence"/>
</dbReference>
<evidence type="ECO:0000313" key="2">
    <source>
        <dbReference type="Proteomes" id="UP001054945"/>
    </source>
</evidence>
<dbReference type="AlphaFoldDB" id="A0AAV4XJZ0"/>
<evidence type="ECO:0000313" key="1">
    <source>
        <dbReference type="EMBL" id="GIY95412.1"/>
    </source>
</evidence>
<keyword evidence="2" id="KW-1185">Reference proteome</keyword>
<name>A0AAV4XJZ0_CAEEX</name>
<feature type="non-terminal residue" evidence="1">
    <location>
        <position position="53"/>
    </location>
</feature>
<comment type="caution">
    <text evidence="1">The sequence shown here is derived from an EMBL/GenBank/DDBJ whole genome shotgun (WGS) entry which is preliminary data.</text>
</comment>
<dbReference type="EMBL" id="BPLR01000519">
    <property type="protein sequence ID" value="GIY95412.1"/>
    <property type="molecule type" value="Genomic_DNA"/>
</dbReference>
<protein>
    <submittedName>
        <fullName evidence="1">Uncharacterized protein</fullName>
    </submittedName>
</protein>
<proteinExistence type="predicted"/>
<sequence>MMTNVGPFQSLLLARNYAWNADFNGPFPHGISLVSESRENAAISRTRFHFACK</sequence>
<reference evidence="1 2" key="1">
    <citation type="submission" date="2021-06" db="EMBL/GenBank/DDBJ databases">
        <title>Caerostris extrusa draft genome.</title>
        <authorList>
            <person name="Kono N."/>
            <person name="Arakawa K."/>
        </authorList>
    </citation>
    <scope>NUCLEOTIDE SEQUENCE [LARGE SCALE GENOMIC DNA]</scope>
</reference>
<gene>
    <name evidence="1" type="ORF">CEXT_441491</name>
</gene>